<keyword evidence="1" id="KW-0812">Transmembrane</keyword>
<protein>
    <submittedName>
        <fullName evidence="2">Uncharacterized protein</fullName>
    </submittedName>
</protein>
<keyword evidence="1" id="KW-1133">Transmembrane helix</keyword>
<name>A0A0B6AR20_PRIM2</name>
<evidence type="ECO:0000256" key="1">
    <source>
        <dbReference type="SAM" id="Phobius"/>
    </source>
</evidence>
<feature type="transmembrane region" description="Helical" evidence="1">
    <location>
        <begin position="12"/>
        <end position="30"/>
    </location>
</feature>
<dbReference type="HOGENOM" id="CLU_2840698_0_0_9"/>
<dbReference type="KEGG" id="bmeg:BG04_515"/>
<keyword evidence="1" id="KW-0472">Membrane</keyword>
<dbReference type="AlphaFoldDB" id="A0A0B6AR20"/>
<evidence type="ECO:0000313" key="2">
    <source>
        <dbReference type="EMBL" id="AJI22284.1"/>
    </source>
</evidence>
<evidence type="ECO:0000313" key="3">
    <source>
        <dbReference type="Proteomes" id="UP000031829"/>
    </source>
</evidence>
<organism evidence="2 3">
    <name type="scientific">Priestia megaterium (strain ATCC 14581 / DSM 32 / CCUG 1817 / JCM 2506 / NBRC 15308 / NCIMB 9376 / NCTC 10342 / NRRL B-14308 / VKM B-512 / Ford 19)</name>
    <name type="common">Bacillus megaterium</name>
    <dbReference type="NCBI Taxonomy" id="1348623"/>
    <lineage>
        <taxon>Bacteria</taxon>
        <taxon>Bacillati</taxon>
        <taxon>Bacillota</taxon>
        <taxon>Bacilli</taxon>
        <taxon>Bacillales</taxon>
        <taxon>Bacillaceae</taxon>
        <taxon>Priestia</taxon>
    </lineage>
</organism>
<sequence>MSLTITDNFFHFLILDIILSFLLLCFIIFIDKYFRKSKDTSEEKRRKYQKDFIALLAVGLIVYFM</sequence>
<reference evidence="2 3" key="1">
    <citation type="journal article" date="2015" name="Genome Announc.">
        <title>Complete genome sequences for 35 biothreat assay-relevant bacillus species.</title>
        <authorList>
            <person name="Johnson S.L."/>
            <person name="Daligault H.E."/>
            <person name="Davenport K.W."/>
            <person name="Jaissle J."/>
            <person name="Frey K.G."/>
            <person name="Ladner J.T."/>
            <person name="Broomall S.M."/>
            <person name="Bishop-Lilly K.A."/>
            <person name="Bruce D.C."/>
            <person name="Gibbons H.S."/>
            <person name="Coyne S.R."/>
            <person name="Lo C.C."/>
            <person name="Meincke L."/>
            <person name="Munk A.C."/>
            <person name="Koroleva G.I."/>
            <person name="Rosenzweig C.N."/>
            <person name="Palacios G.F."/>
            <person name="Redden C.L."/>
            <person name="Minogue T.D."/>
            <person name="Chain P.S."/>
        </authorList>
    </citation>
    <scope>NUCLEOTIDE SEQUENCE [LARGE SCALE GENOMIC DNA]</scope>
    <source>
        <strain evidence="3">ATCC 14581 / DSM 32 / JCM 2506 / NBRC 15308 / NCIMB 9376 / NCTC 10342 / NRRL B-14308 / VKM B-512</strain>
    </source>
</reference>
<proteinExistence type="predicted"/>
<dbReference type="EMBL" id="CP009920">
    <property type="protein sequence ID" value="AJI22284.1"/>
    <property type="molecule type" value="Genomic_DNA"/>
</dbReference>
<accession>A0A0B6AR20</accession>
<gene>
    <name evidence="2" type="ORF">BG04_515</name>
</gene>
<dbReference type="Proteomes" id="UP000031829">
    <property type="component" value="Chromosome"/>
</dbReference>